<proteinExistence type="inferred from homology"/>
<keyword evidence="4 6" id="KW-0975">Bacterial flagellum</keyword>
<evidence type="ECO:0000256" key="1">
    <source>
        <dbReference type="ARBA" id="ARBA00004117"/>
    </source>
</evidence>
<evidence type="ECO:0000313" key="10">
    <source>
        <dbReference type="Proteomes" id="UP000315439"/>
    </source>
</evidence>
<evidence type="ECO:0000256" key="6">
    <source>
        <dbReference type="RuleBase" id="RU362062"/>
    </source>
</evidence>
<dbReference type="InterPro" id="IPR001444">
    <property type="entry name" value="Flag_bb_rod_N"/>
</dbReference>
<evidence type="ECO:0000256" key="2">
    <source>
        <dbReference type="ARBA" id="ARBA00009677"/>
    </source>
</evidence>
<dbReference type="Pfam" id="PF00460">
    <property type="entry name" value="Flg_bb_rod"/>
    <property type="match status" value="1"/>
</dbReference>
<sequence>MGLYDIFDISGSAMSAQSIRLNTTASNIANADSVASSSGETYKARHPVFQAVMNGIAAQGQNGNASAGVSVAGIVESQAAPIARYQPENPLADEQGFVYAPNINIVEEMANMISASRSYQSNVQVATMTKHLLTRTLTLGQ</sequence>
<keyword evidence="9" id="KW-0966">Cell projection</keyword>
<dbReference type="EMBL" id="VIKS01000013">
    <property type="protein sequence ID" value="TQV84872.1"/>
    <property type="molecule type" value="Genomic_DNA"/>
</dbReference>
<comment type="subunit">
    <text evidence="5 6">The basal body constitutes a major portion of the flagellar organelle and consists of four rings (L,P,S, and M) mounted on a central rod. The rod consists of about 26 subunits of FlgG in the distal portion, and FlgB, FlgC and FlgF are thought to build up the proximal portion of the rod with about 6 subunits each.</text>
</comment>
<evidence type="ECO:0000259" key="8">
    <source>
        <dbReference type="Pfam" id="PF06429"/>
    </source>
</evidence>
<keyword evidence="10" id="KW-1185">Reference proteome</keyword>
<evidence type="ECO:0000259" key="7">
    <source>
        <dbReference type="Pfam" id="PF00460"/>
    </source>
</evidence>
<dbReference type="GO" id="GO:0071978">
    <property type="term" value="P:bacterial-type flagellum-dependent swarming motility"/>
    <property type="evidence" value="ECO:0007669"/>
    <property type="project" value="TreeGrafter"/>
</dbReference>
<dbReference type="OrthoDB" id="9794148at2"/>
<dbReference type="GO" id="GO:0030694">
    <property type="term" value="C:bacterial-type flagellum basal body, rod"/>
    <property type="evidence" value="ECO:0007669"/>
    <property type="project" value="UniProtKB-UniRule"/>
</dbReference>
<name>A0A545U5X7_9GAMM</name>
<feature type="domain" description="Flagellar basal-body/hook protein C-terminal" evidence="8">
    <location>
        <begin position="95"/>
        <end position="138"/>
    </location>
</feature>
<dbReference type="AlphaFoldDB" id="A0A545U5X7"/>
<dbReference type="InterPro" id="IPR010930">
    <property type="entry name" value="Flg_bb/hook_C_dom"/>
</dbReference>
<dbReference type="PROSITE" id="PS00588">
    <property type="entry name" value="FLAGELLA_BB_ROD"/>
    <property type="match status" value="1"/>
</dbReference>
<evidence type="ECO:0000256" key="4">
    <source>
        <dbReference type="ARBA" id="ARBA00023143"/>
    </source>
</evidence>
<dbReference type="Pfam" id="PF06429">
    <property type="entry name" value="Flg_bbr_C"/>
    <property type="match status" value="1"/>
</dbReference>
<reference evidence="9 10" key="1">
    <citation type="submission" date="2019-07" db="EMBL/GenBank/DDBJ databases">
        <title>Draft genome for Aliikangiella sp. M105.</title>
        <authorList>
            <person name="Wang G."/>
        </authorList>
    </citation>
    <scope>NUCLEOTIDE SEQUENCE [LARGE SCALE GENOMIC DNA]</scope>
    <source>
        <strain evidence="9 10">M105</strain>
    </source>
</reference>
<dbReference type="NCBIfam" id="TIGR01395">
    <property type="entry name" value="FlgC"/>
    <property type="match status" value="1"/>
</dbReference>
<dbReference type="InterPro" id="IPR019776">
    <property type="entry name" value="Flagellar_basal_body_rod_CS"/>
</dbReference>
<dbReference type="Proteomes" id="UP000315439">
    <property type="component" value="Unassembled WGS sequence"/>
</dbReference>
<comment type="similarity">
    <text evidence="2">Belongs to the flagella basal body rod proteins family.</text>
</comment>
<comment type="caution">
    <text evidence="9">The sequence shown here is derived from an EMBL/GenBank/DDBJ whole genome shotgun (WGS) entry which is preliminary data.</text>
</comment>
<keyword evidence="9" id="KW-0969">Cilium</keyword>
<feature type="domain" description="Flagellar basal body rod protein N-terminal" evidence="7">
    <location>
        <begin position="8"/>
        <end position="32"/>
    </location>
</feature>
<evidence type="ECO:0000256" key="3">
    <source>
        <dbReference type="ARBA" id="ARBA00017941"/>
    </source>
</evidence>
<dbReference type="RefSeq" id="WP_142933371.1">
    <property type="nucleotide sequence ID" value="NZ_ML660169.1"/>
</dbReference>
<comment type="subcellular location">
    <subcellularLocation>
        <location evidence="1 6">Bacterial flagellum basal body</location>
    </subcellularLocation>
</comment>
<dbReference type="PANTHER" id="PTHR30435:SF2">
    <property type="entry name" value="FLAGELLAR BASAL-BODY ROD PROTEIN FLGC"/>
    <property type="match status" value="1"/>
</dbReference>
<evidence type="ECO:0000313" key="9">
    <source>
        <dbReference type="EMBL" id="TQV84872.1"/>
    </source>
</evidence>
<organism evidence="9 10">
    <name type="scientific">Aliikangiella coralliicola</name>
    <dbReference type="NCBI Taxonomy" id="2592383"/>
    <lineage>
        <taxon>Bacteria</taxon>
        <taxon>Pseudomonadati</taxon>
        <taxon>Pseudomonadota</taxon>
        <taxon>Gammaproteobacteria</taxon>
        <taxon>Oceanospirillales</taxon>
        <taxon>Pleioneaceae</taxon>
        <taxon>Aliikangiella</taxon>
    </lineage>
</organism>
<evidence type="ECO:0000256" key="5">
    <source>
        <dbReference type="ARBA" id="ARBA00025933"/>
    </source>
</evidence>
<accession>A0A545U5X7</accession>
<protein>
    <recommendedName>
        <fullName evidence="3 6">Flagellar basal-body rod protein FlgC</fullName>
    </recommendedName>
</protein>
<dbReference type="InterPro" id="IPR006299">
    <property type="entry name" value="FlgC"/>
</dbReference>
<dbReference type="PANTHER" id="PTHR30435">
    <property type="entry name" value="FLAGELLAR PROTEIN"/>
    <property type="match status" value="1"/>
</dbReference>
<gene>
    <name evidence="9" type="primary">flgC</name>
    <name evidence="9" type="ORF">FLL46_20960</name>
</gene>
<keyword evidence="9" id="KW-0282">Flagellum</keyword>